<comment type="caution">
    <text evidence="1">The sequence shown here is derived from an EMBL/GenBank/DDBJ whole genome shotgun (WGS) entry which is preliminary data.</text>
</comment>
<sequence length="1004" mass="101532">MAVITLENGGEDVTVGGADVTVRGTASGGEEITVVGGNIVLDASFGLGGDTVVLPGVASQYSAVIVGSRLILSGPGTEISIPLSPAGINVEFSNGDTRFIEINDDGQVVVGDQVIPMGPDATDLAAGGPLGLDFTPEADDLQGTAGDDVFDGSLDVALGGLVGVQTLQGADSADGGEGTDTLNAELNSTGTTQNPQLANIEVYNLTSYGNVGGGGGTSTLNLARASGYEQLWNRDSTGSLTLNNVGEVAVLGMDGVQGGTTYTVIYDGLAVEEQTVVAMGNGFPPAGNTLTAFANLNITGNAGSIGQLNLVVSDDNALNLQGAAASATNVDIDGDGLLNLISATAFGGLETLDATGYDGDLVLDISGDTVLESALTGDGDDVLVVDAAVFSTGTSAPTTLDMGEGENRLILEGESGGQFSGLTYENLDFTLAPVSNVQVLELDTIDVDSDTVIDLEGIGGLEELDLDSLATDGTDDLTIVGGPEALVIRGTADAGDAPPANLDMNGANLTVDDTTDLTLVSSGEVQANLYGDSLENVTVTGGSADIFSDDITTLETLSVAATGIGDPDVDGDGGDAVVDLDDLSDADDEDFASLESVNVSSVDGDATLELQGTAGTPFQAGLAEIWELTVNSAPNGSTGSVVISSQSLTGGSVLTDYTENAGLFETNANDVADDIAADLNGSGEPLSASVGLSPDNSITIEWDDVGGRDDPSLFTTGGASFSIAVLQDGADVVELVPGTGFESLTQANVLAAANATANLEDVYGSFELNVVAGENADVDLINTQVTEATVSAVDNADVVIGGDTVGAQSLTSLTVSATTSDIDLSGDLSSLNVIDVTGVTEDVSIDAEDAGYEVAANAFVQYLVGNTDDGNFIDYDGSLPPGPNEEFVGDEDIRIGMDLDTQEVVTFTSADFGEARLGLDAGTDQYFTVEGDDYDRIDLSALGFTNAGQLQFEVNADGDLVITDLAGQGPEMSGTIVIDIDGDFGDGPGEYTIDDFASNNIIFA</sequence>
<proteinExistence type="predicted"/>
<evidence type="ECO:0000313" key="2">
    <source>
        <dbReference type="Proteomes" id="UP001500518"/>
    </source>
</evidence>
<protein>
    <recommendedName>
        <fullName evidence="3">Calcium-binding protein</fullName>
    </recommendedName>
</protein>
<evidence type="ECO:0000313" key="1">
    <source>
        <dbReference type="EMBL" id="GAA5056646.1"/>
    </source>
</evidence>
<dbReference type="EMBL" id="BAABHV010000014">
    <property type="protein sequence ID" value="GAA5056646.1"/>
    <property type="molecule type" value="Genomic_DNA"/>
</dbReference>
<keyword evidence="2" id="KW-1185">Reference proteome</keyword>
<gene>
    <name evidence="1" type="ORF">GCM10023208_21440</name>
</gene>
<name>A0ABP9KFU8_9SPHN</name>
<dbReference type="Proteomes" id="UP001500518">
    <property type="component" value="Unassembled WGS sequence"/>
</dbReference>
<accession>A0ABP9KFU8</accession>
<dbReference type="RefSeq" id="WP_346033072.1">
    <property type="nucleotide sequence ID" value="NZ_BAABHV010000014.1"/>
</dbReference>
<reference evidence="2" key="1">
    <citation type="journal article" date="2019" name="Int. J. Syst. Evol. Microbiol.">
        <title>The Global Catalogue of Microorganisms (GCM) 10K type strain sequencing project: providing services to taxonomists for standard genome sequencing and annotation.</title>
        <authorList>
            <consortium name="The Broad Institute Genomics Platform"/>
            <consortium name="The Broad Institute Genome Sequencing Center for Infectious Disease"/>
            <person name="Wu L."/>
            <person name="Ma J."/>
        </authorList>
    </citation>
    <scope>NUCLEOTIDE SEQUENCE [LARGE SCALE GENOMIC DNA]</scope>
    <source>
        <strain evidence="2">JCM 18014</strain>
    </source>
</reference>
<organism evidence="1 2">
    <name type="scientific">Erythrobacter westpacificensis</name>
    <dbReference type="NCBI Taxonomy" id="1055231"/>
    <lineage>
        <taxon>Bacteria</taxon>
        <taxon>Pseudomonadati</taxon>
        <taxon>Pseudomonadota</taxon>
        <taxon>Alphaproteobacteria</taxon>
        <taxon>Sphingomonadales</taxon>
        <taxon>Erythrobacteraceae</taxon>
        <taxon>Erythrobacter/Porphyrobacter group</taxon>
        <taxon>Erythrobacter</taxon>
    </lineage>
</organism>
<evidence type="ECO:0008006" key="3">
    <source>
        <dbReference type="Google" id="ProtNLM"/>
    </source>
</evidence>